<gene>
    <name evidence="2" type="ORF">ICMCNNFD_00006</name>
</gene>
<name>A0A7H1KNH5_9EURY</name>
<organism evidence="2">
    <name type="scientific">uncultured Methanosarcinales archaeon</name>
    <dbReference type="NCBI Taxonomy" id="183757"/>
    <lineage>
        <taxon>Archaea</taxon>
        <taxon>Methanobacteriati</taxon>
        <taxon>Methanobacteriota</taxon>
        <taxon>Stenosarchaea group</taxon>
        <taxon>Methanomicrobia</taxon>
        <taxon>Methanosarcinales</taxon>
        <taxon>environmental samples</taxon>
    </lineage>
</organism>
<dbReference type="Pfam" id="PF18735">
    <property type="entry name" value="HEPN_RiboL-PSP"/>
    <property type="match status" value="1"/>
</dbReference>
<evidence type="ECO:0000313" key="2">
    <source>
        <dbReference type="EMBL" id="QNT35489.1"/>
    </source>
</evidence>
<proteinExistence type="predicted"/>
<sequence length="174" mass="20234">MGSNGDIVGTRYKEFREMIDYLETNKEISLKIVADDNLKKVLLLSAASYFEDEIKDIILSFVEKNSDNNSMIRSFVKNKAVERQYHTYFDWGTGNANRFFSLFGEEFKDQAKGDVKNNSKLEESIRAFLEIGNLRNELVHGNFAVFPIEKTVKEIYELYRLAHEFIDYLSSKLT</sequence>
<reference evidence="2" key="1">
    <citation type="submission" date="2020-07" db="EMBL/GenBank/DDBJ databases">
        <title>Unique genomic features of the anaerobic methanotrophic archaea.</title>
        <authorList>
            <person name="Chadwick G.L."/>
            <person name="Skennerton C.T."/>
            <person name="Laso-Perez R."/>
            <person name="Leu A.O."/>
            <person name="Speth D.R."/>
            <person name="Yu H."/>
            <person name="Morgan-Lang C."/>
            <person name="Hatzenpichler R."/>
            <person name="Goudeau D."/>
            <person name="Malmstrom R."/>
            <person name="Brazelton W.J."/>
            <person name="Woyke T."/>
            <person name="Hallam S.J."/>
            <person name="Tyson G.W."/>
            <person name="Wegener G."/>
            <person name="Boetius A."/>
            <person name="Orphan V."/>
        </authorList>
    </citation>
    <scope>NUCLEOTIDE SEQUENCE</scope>
</reference>
<dbReference type="EMBL" id="MT776524">
    <property type="protein sequence ID" value="QNT35489.1"/>
    <property type="molecule type" value="Genomic_DNA"/>
</dbReference>
<dbReference type="InterPro" id="IPR041519">
    <property type="entry name" value="HEPN_RiboL-PSP"/>
</dbReference>
<accession>A0A7H1KNH5</accession>
<evidence type="ECO:0000259" key="1">
    <source>
        <dbReference type="Pfam" id="PF18735"/>
    </source>
</evidence>
<dbReference type="AlphaFoldDB" id="A0A7H1KNH5"/>
<protein>
    <recommendedName>
        <fullName evidence="1">RiboL-PSP-HEPN domain-containing protein</fullName>
    </recommendedName>
</protein>
<feature type="domain" description="RiboL-PSP-HEPN" evidence="1">
    <location>
        <begin position="12"/>
        <end position="173"/>
    </location>
</feature>